<evidence type="ECO:0000256" key="1">
    <source>
        <dbReference type="SAM" id="MobiDB-lite"/>
    </source>
</evidence>
<name>A0A919D278_9ACTN</name>
<dbReference type="PANTHER" id="PTHR20883">
    <property type="entry name" value="PHYTANOYL-COA DIOXYGENASE DOMAIN CONTAINING 1"/>
    <property type="match status" value="1"/>
</dbReference>
<evidence type="ECO:0000313" key="2">
    <source>
        <dbReference type="EMBL" id="GHE04866.1"/>
    </source>
</evidence>
<dbReference type="Gene3D" id="2.60.120.620">
    <property type="entry name" value="q2cbj1_9rhob like domain"/>
    <property type="match status" value="1"/>
</dbReference>
<feature type="region of interest" description="Disordered" evidence="1">
    <location>
        <begin position="234"/>
        <end position="253"/>
    </location>
</feature>
<dbReference type="SUPFAM" id="SSF51197">
    <property type="entry name" value="Clavaminate synthase-like"/>
    <property type="match status" value="1"/>
</dbReference>
<gene>
    <name evidence="2" type="ORF">GCM10010339_38060</name>
</gene>
<comment type="caution">
    <text evidence="2">The sequence shown here is derived from an EMBL/GenBank/DDBJ whole genome shotgun (WGS) entry which is preliminary data.</text>
</comment>
<protein>
    <recommendedName>
        <fullName evidence="4">Phytanoyl-CoA dioxygenase</fullName>
    </recommendedName>
</protein>
<dbReference type="EMBL" id="BMVG01000008">
    <property type="protein sequence ID" value="GHE04866.1"/>
    <property type="molecule type" value="Genomic_DNA"/>
</dbReference>
<accession>A0A919D278</accession>
<dbReference type="RefSeq" id="WP_189953925.1">
    <property type="nucleotide sequence ID" value="NZ_BMVG01000008.1"/>
</dbReference>
<dbReference type="AlphaFoldDB" id="A0A919D278"/>
<dbReference type="PANTHER" id="PTHR20883:SF48">
    <property type="entry name" value="ECTOINE DIOXYGENASE"/>
    <property type="match status" value="1"/>
</dbReference>
<feature type="compositionally biased region" description="Pro residues" evidence="1">
    <location>
        <begin position="243"/>
        <end position="253"/>
    </location>
</feature>
<proteinExistence type="predicted"/>
<evidence type="ECO:0000313" key="3">
    <source>
        <dbReference type="Proteomes" id="UP000655443"/>
    </source>
</evidence>
<reference evidence="2" key="2">
    <citation type="submission" date="2020-09" db="EMBL/GenBank/DDBJ databases">
        <authorList>
            <person name="Sun Q."/>
            <person name="Ohkuma M."/>
        </authorList>
    </citation>
    <scope>NUCLEOTIDE SEQUENCE</scope>
    <source>
        <strain evidence="2">JCM 4714</strain>
    </source>
</reference>
<dbReference type="Proteomes" id="UP000655443">
    <property type="component" value="Unassembled WGS sequence"/>
</dbReference>
<sequence>MLSDRQINEFAERGFVVVPQVVQDDLVDRAARRIDEVIAADPPAADTHGNHFYFLRTSDEPALTAPLTGSPAFALAENLAGTGTLEIPWQVQIALNIPPYSHRPGRPHIDTSDAEPSDAPVRGTFTLLAGVLMSDQLTENSGNLWVWTGTHLTHAAYFREHGPQMFCAYPPIDLPEPEQIKGRAGDLLLAHYLLGHNIGGNYASQRTRRALYFRISAQDHASRREEFLQDPWLDYPPIRSTSPTPPTARPAAG</sequence>
<reference evidence="2" key="1">
    <citation type="journal article" date="2014" name="Int. J. Syst. Evol. Microbiol.">
        <title>Complete genome sequence of Corynebacterium casei LMG S-19264T (=DSM 44701T), isolated from a smear-ripened cheese.</title>
        <authorList>
            <consortium name="US DOE Joint Genome Institute (JGI-PGF)"/>
            <person name="Walter F."/>
            <person name="Albersmeier A."/>
            <person name="Kalinowski J."/>
            <person name="Ruckert C."/>
        </authorList>
    </citation>
    <scope>NUCLEOTIDE SEQUENCE</scope>
    <source>
        <strain evidence="2">JCM 4714</strain>
    </source>
</reference>
<organism evidence="2 3">
    <name type="scientific">Streptomyces alanosinicus</name>
    <dbReference type="NCBI Taxonomy" id="68171"/>
    <lineage>
        <taxon>Bacteria</taxon>
        <taxon>Bacillati</taxon>
        <taxon>Actinomycetota</taxon>
        <taxon>Actinomycetes</taxon>
        <taxon>Kitasatosporales</taxon>
        <taxon>Streptomycetaceae</taxon>
        <taxon>Streptomyces</taxon>
    </lineage>
</organism>
<keyword evidence="3" id="KW-1185">Reference proteome</keyword>
<evidence type="ECO:0008006" key="4">
    <source>
        <dbReference type="Google" id="ProtNLM"/>
    </source>
</evidence>